<dbReference type="SUPFAM" id="SSF159238">
    <property type="entry name" value="SO1590-like"/>
    <property type="match status" value="1"/>
</dbReference>
<protein>
    <submittedName>
        <fullName evidence="1">DUF3224 domain-containing protein</fullName>
    </submittedName>
</protein>
<accession>A0A4U1B1Z1</accession>
<organism evidence="1 2">
    <name type="scientific">Thalassotalea mangrovi</name>
    <dbReference type="NCBI Taxonomy" id="2572245"/>
    <lineage>
        <taxon>Bacteria</taxon>
        <taxon>Pseudomonadati</taxon>
        <taxon>Pseudomonadota</taxon>
        <taxon>Gammaproteobacteria</taxon>
        <taxon>Alteromonadales</taxon>
        <taxon>Colwelliaceae</taxon>
        <taxon>Thalassotalea</taxon>
    </lineage>
</organism>
<dbReference type="Pfam" id="PF11528">
    <property type="entry name" value="DUF3224"/>
    <property type="match status" value="1"/>
</dbReference>
<gene>
    <name evidence="1" type="ORF">E8M12_15490</name>
</gene>
<dbReference type="Proteomes" id="UP000307999">
    <property type="component" value="Unassembled WGS sequence"/>
</dbReference>
<dbReference type="AlphaFoldDB" id="A0A4U1B1Z1"/>
<dbReference type="EMBL" id="SWDB01000040">
    <property type="protein sequence ID" value="TKB43290.1"/>
    <property type="molecule type" value="Genomic_DNA"/>
</dbReference>
<dbReference type="RefSeq" id="WP_136737201.1">
    <property type="nucleotide sequence ID" value="NZ_SWDB01000040.1"/>
</dbReference>
<dbReference type="InterPro" id="IPR021607">
    <property type="entry name" value="DUF3224"/>
</dbReference>
<sequence length="126" mass="13444">MKASGTFDINLDPQNDAFAPVGRIIIDKTYLGDLSGSGIGQMISKRTPDGHAAYAAIEEFNGELNGKSGGFTLLHQGLMSADSQQLHIQIIEGSGHGDLVGISGTLDIIQSEQSHSYQLHFELSED</sequence>
<keyword evidence="2" id="KW-1185">Reference proteome</keyword>
<dbReference type="OrthoDB" id="69764at2"/>
<dbReference type="InterPro" id="IPR023159">
    <property type="entry name" value="SO1590-like_sf"/>
</dbReference>
<evidence type="ECO:0000313" key="1">
    <source>
        <dbReference type="EMBL" id="TKB43290.1"/>
    </source>
</evidence>
<evidence type="ECO:0000313" key="2">
    <source>
        <dbReference type="Proteomes" id="UP000307999"/>
    </source>
</evidence>
<comment type="caution">
    <text evidence="1">The sequence shown here is derived from an EMBL/GenBank/DDBJ whole genome shotgun (WGS) entry which is preliminary data.</text>
</comment>
<proteinExistence type="predicted"/>
<dbReference type="Gene3D" id="2.40.350.10">
    <property type="entry name" value="SO1590-like"/>
    <property type="match status" value="1"/>
</dbReference>
<name>A0A4U1B1Z1_9GAMM</name>
<reference evidence="1 2" key="1">
    <citation type="submission" date="2019-04" db="EMBL/GenBank/DDBJ databases">
        <title>Thalassotalea guangxiensis sp. nov., isolated from sediment of the coastal wetland.</title>
        <authorList>
            <person name="Zheng S."/>
            <person name="Zhang D."/>
        </authorList>
    </citation>
    <scope>NUCLEOTIDE SEQUENCE [LARGE SCALE GENOMIC DNA]</scope>
    <source>
        <strain evidence="1 2">ZS-4</strain>
    </source>
</reference>